<dbReference type="Gene3D" id="3.30.750.44">
    <property type="match status" value="1"/>
</dbReference>
<keyword evidence="5 13" id="KW-0378">Hydrolase</keyword>
<dbReference type="PROSITE" id="PS50106">
    <property type="entry name" value="PDZ"/>
    <property type="match status" value="1"/>
</dbReference>
<evidence type="ECO:0000256" key="1">
    <source>
        <dbReference type="ARBA" id="ARBA00004518"/>
    </source>
</evidence>
<accession>A0AAN1UV75</accession>
<evidence type="ECO:0000256" key="2">
    <source>
        <dbReference type="ARBA" id="ARBA00009179"/>
    </source>
</evidence>
<proteinExistence type="inferred from homology"/>
<gene>
    <name evidence="16" type="primary">ctpC</name>
    <name evidence="16" type="ORF">DOP62_12750</name>
</gene>
<evidence type="ECO:0000313" key="17">
    <source>
        <dbReference type="Proteomes" id="UP000267249"/>
    </source>
</evidence>
<evidence type="ECO:0000256" key="8">
    <source>
        <dbReference type="ARBA" id="ARBA00051784"/>
    </source>
</evidence>
<dbReference type="GO" id="GO:0007165">
    <property type="term" value="P:signal transduction"/>
    <property type="evidence" value="ECO:0007669"/>
    <property type="project" value="TreeGrafter"/>
</dbReference>
<protein>
    <recommendedName>
        <fullName evidence="11">Carboxyl-terminal-processing protease</fullName>
        <ecNumber evidence="10">3.4.21.102</ecNumber>
    </recommendedName>
    <alternativeName>
        <fullName evidence="12">CtpA</fullName>
    </alternativeName>
</protein>
<evidence type="ECO:0000256" key="5">
    <source>
        <dbReference type="ARBA" id="ARBA00022801"/>
    </source>
</evidence>
<keyword evidence="6 13" id="KW-0720">Serine protease</keyword>
<dbReference type="PANTHER" id="PTHR32060:SF30">
    <property type="entry name" value="CARBOXY-TERMINAL PROCESSING PROTEASE CTPA"/>
    <property type="match status" value="1"/>
</dbReference>
<dbReference type="FunFam" id="2.30.42.10:FF:000063">
    <property type="entry name" value="Peptidase, S41 family"/>
    <property type="match status" value="1"/>
</dbReference>
<dbReference type="GO" id="GO:0031979">
    <property type="term" value="C:plasma membrane-derived thylakoid lumen"/>
    <property type="evidence" value="ECO:0007669"/>
    <property type="project" value="UniProtKB-SubCell"/>
</dbReference>
<dbReference type="PANTHER" id="PTHR32060">
    <property type="entry name" value="TAIL-SPECIFIC PROTEASE"/>
    <property type="match status" value="1"/>
</dbReference>
<dbReference type="Pfam" id="PF17820">
    <property type="entry name" value="PDZ_6"/>
    <property type="match status" value="1"/>
</dbReference>
<evidence type="ECO:0000259" key="15">
    <source>
        <dbReference type="PROSITE" id="PS50106"/>
    </source>
</evidence>
<dbReference type="InterPro" id="IPR054626">
    <property type="entry name" value="Cterm_S41_CtpC"/>
</dbReference>
<evidence type="ECO:0000256" key="3">
    <source>
        <dbReference type="ARBA" id="ARBA00022670"/>
    </source>
</evidence>
<dbReference type="GO" id="GO:0006508">
    <property type="term" value="P:proteolysis"/>
    <property type="evidence" value="ECO:0007669"/>
    <property type="project" value="UniProtKB-KW"/>
</dbReference>
<evidence type="ECO:0000256" key="4">
    <source>
        <dbReference type="ARBA" id="ARBA00022729"/>
    </source>
</evidence>
<evidence type="ECO:0000256" key="13">
    <source>
        <dbReference type="RuleBase" id="RU004404"/>
    </source>
</evidence>
<dbReference type="NCBIfam" id="NF045590">
    <property type="entry name" value="Cterm_S41_CtpC"/>
    <property type="match status" value="1"/>
</dbReference>
<evidence type="ECO:0000256" key="11">
    <source>
        <dbReference type="ARBA" id="ARBA00069724"/>
    </source>
</evidence>
<dbReference type="Gene3D" id="3.90.226.10">
    <property type="entry name" value="2-enoyl-CoA Hydratase, Chain A, domain 1"/>
    <property type="match status" value="1"/>
</dbReference>
<dbReference type="InterPro" id="IPR005151">
    <property type="entry name" value="Tail-specific_protease"/>
</dbReference>
<dbReference type="EMBL" id="CP030139">
    <property type="protein sequence ID" value="AZB73461.1"/>
    <property type="molecule type" value="Genomic_DNA"/>
</dbReference>
<sequence>MAFSNRKLIAGICASAIATVAVVGAGNHWAKGQALFQESPKEIIDEVWQVVDRNYVDSTGTFNRNKWRELRREYLSRNYKTREEAYTAVEEMLKTLGDPYTRFMNPDEFKDMQIDTSGELTGVGIQLSQDPDTKELIVVSPIEGSPAAAAGIRSRDVIVRIDQKSTQGMSSDEAVKLIRGPVGSKVTLTIRRENETIAFPIVRERIEIHSVSARVQDSPTGPVGYIRLRQFSANSAPEMRQAIKDLEAKNVKGYVLDLRSNPGGLLYASIDIARMWLQKGVIVSTQDRGGISEQASANNRALTDKPLVVLVDGGSASASEILSGALQDNNRAVLIGSKTFGKGLVQSVRPLGDGSGLAVTIAKYLTPSGRDINKQGIEPNIVAELTDAQRESLSKNQEQIGTVSDPQFQSALKVLTQKIATASK</sequence>
<evidence type="ECO:0000256" key="14">
    <source>
        <dbReference type="SAM" id="SignalP"/>
    </source>
</evidence>
<evidence type="ECO:0000256" key="9">
    <source>
        <dbReference type="ARBA" id="ARBA00053093"/>
    </source>
</evidence>
<comment type="subcellular location">
    <subcellularLocation>
        <location evidence="1">Cellular thylakoid lumen</location>
    </subcellularLocation>
</comment>
<dbReference type="Proteomes" id="UP000267249">
    <property type="component" value="Chromosome"/>
</dbReference>
<dbReference type="Gene3D" id="2.30.42.10">
    <property type="match status" value="1"/>
</dbReference>
<dbReference type="GO" id="GO:0004252">
    <property type="term" value="F:serine-type endopeptidase activity"/>
    <property type="evidence" value="ECO:0007669"/>
    <property type="project" value="UniProtKB-EC"/>
</dbReference>
<evidence type="ECO:0000256" key="10">
    <source>
        <dbReference type="ARBA" id="ARBA00066637"/>
    </source>
</evidence>
<evidence type="ECO:0000313" key="16">
    <source>
        <dbReference type="EMBL" id="AZB73461.1"/>
    </source>
</evidence>
<dbReference type="InterPro" id="IPR036034">
    <property type="entry name" value="PDZ_sf"/>
</dbReference>
<comment type="function">
    <text evidence="9">Cleavage of the 16 C-terminal residues from the D1 precursor of photosystem II (PSII). This proteolytic processing is necessary to allow the light-driven assembly of the oxygen-evolving cluster (a tetranuclear manganese), which is responsible for photosynthetic water oxidation.</text>
</comment>
<dbReference type="FunFam" id="3.90.226.10:FF:000023">
    <property type="entry name" value="Carboxyl-terminal processing protease"/>
    <property type="match status" value="1"/>
</dbReference>
<dbReference type="SUPFAM" id="SSF52096">
    <property type="entry name" value="ClpP/crotonase"/>
    <property type="match status" value="1"/>
</dbReference>
<dbReference type="RefSeq" id="WP_208674326.1">
    <property type="nucleotide sequence ID" value="NZ_CP030139.2"/>
</dbReference>
<feature type="domain" description="PDZ" evidence="15">
    <location>
        <begin position="111"/>
        <end position="179"/>
    </location>
</feature>
<comment type="catalytic activity">
    <reaction evidence="8">
        <text>The enzyme shows specific recognition of a C-terminal tripeptide, Xaa-Yaa-Zaa, in which Xaa is preferably Ala or Leu, Yaa is preferably Ala or Tyr, and Zaa is preferably Ala, but then cleaves at a variable distance from the C-terminus. A typical cleavage is -Ala-Ala-|-Arg-Ala-Ala-Lys-Glu-Asn-Tyr-Ala-Leu-Ala-Ala.</text>
        <dbReference type="EC" id="3.4.21.102"/>
    </reaction>
</comment>
<dbReference type="SUPFAM" id="SSF50156">
    <property type="entry name" value="PDZ domain-like"/>
    <property type="match status" value="1"/>
</dbReference>
<keyword evidence="3 13" id="KW-0645">Protease</keyword>
<name>A0AAN1UV75_SYNEL</name>
<feature type="chain" id="PRO_5042955292" description="Carboxyl-terminal-processing protease" evidence="14">
    <location>
        <begin position="26"/>
        <end position="424"/>
    </location>
</feature>
<evidence type="ECO:0000256" key="6">
    <source>
        <dbReference type="ARBA" id="ARBA00022825"/>
    </source>
</evidence>
<dbReference type="AlphaFoldDB" id="A0AAN1UV75"/>
<dbReference type="InterPro" id="IPR004447">
    <property type="entry name" value="Peptidase_S41A"/>
</dbReference>
<dbReference type="InterPro" id="IPR001478">
    <property type="entry name" value="PDZ"/>
</dbReference>
<organism evidence="16 17">
    <name type="scientific">Synechococcus elongatus PCC 11801</name>
    <dbReference type="NCBI Taxonomy" id="2219813"/>
    <lineage>
        <taxon>Bacteria</taxon>
        <taxon>Bacillati</taxon>
        <taxon>Cyanobacteriota</taxon>
        <taxon>Cyanophyceae</taxon>
        <taxon>Synechococcales</taxon>
        <taxon>Synechococcaceae</taxon>
        <taxon>Synechococcus</taxon>
    </lineage>
</organism>
<dbReference type="CDD" id="cd07560">
    <property type="entry name" value="Peptidase_S41_CPP"/>
    <property type="match status" value="1"/>
</dbReference>
<dbReference type="InterPro" id="IPR041489">
    <property type="entry name" value="PDZ_6"/>
</dbReference>
<dbReference type="FunFam" id="3.30.750.44:FF:000002">
    <property type="entry name" value="carboxyl-terminal-processing peptidase 2, chloroplastic"/>
    <property type="match status" value="1"/>
</dbReference>
<dbReference type="CDD" id="cd06782">
    <property type="entry name" value="cpPDZ_CPP-like"/>
    <property type="match status" value="1"/>
</dbReference>
<dbReference type="SMART" id="SM00228">
    <property type="entry name" value="PDZ"/>
    <property type="match status" value="1"/>
</dbReference>
<dbReference type="InterPro" id="IPR029045">
    <property type="entry name" value="ClpP/crotonase-like_dom_sf"/>
</dbReference>
<dbReference type="EC" id="3.4.21.102" evidence="10"/>
<keyword evidence="7" id="KW-0793">Thylakoid</keyword>
<comment type="similarity">
    <text evidence="2 13">Belongs to the peptidase S41A family.</text>
</comment>
<feature type="signal peptide" evidence="14">
    <location>
        <begin position="1"/>
        <end position="25"/>
    </location>
</feature>
<evidence type="ECO:0000256" key="7">
    <source>
        <dbReference type="ARBA" id="ARBA00023078"/>
    </source>
</evidence>
<dbReference type="NCBIfam" id="TIGR00225">
    <property type="entry name" value="prc"/>
    <property type="match status" value="1"/>
</dbReference>
<evidence type="ECO:0000256" key="12">
    <source>
        <dbReference type="ARBA" id="ARBA00080563"/>
    </source>
</evidence>
<keyword evidence="4 14" id="KW-0732">Signal</keyword>
<dbReference type="Pfam" id="PF03572">
    <property type="entry name" value="Peptidase_S41"/>
    <property type="match status" value="1"/>
</dbReference>
<dbReference type="GO" id="GO:0030288">
    <property type="term" value="C:outer membrane-bounded periplasmic space"/>
    <property type="evidence" value="ECO:0007669"/>
    <property type="project" value="TreeGrafter"/>
</dbReference>
<dbReference type="SMART" id="SM00245">
    <property type="entry name" value="TSPc"/>
    <property type="match status" value="1"/>
</dbReference>
<reference evidence="16 17" key="1">
    <citation type="journal article" date="2018" name="Sci. Rep.">
        <title>Genome Features and Biochemical Characteristics of a Robust, Fast Growing and Naturally Transformable Cyanobacterium Synechococcus elongatus PCC 11801 Isolated from India.</title>
        <authorList>
            <person name="Jaiswal D."/>
            <person name="Sengupta A."/>
            <person name="Sohoni S."/>
            <person name="Sengupta S."/>
            <person name="Phadnavis A.G."/>
            <person name="Pakrasi H.B."/>
            <person name="Wangikar P.P."/>
        </authorList>
    </citation>
    <scope>NUCLEOTIDE SEQUENCE [LARGE SCALE GENOMIC DNA]</scope>
    <source>
        <strain evidence="16 17">PCC 11801</strain>
    </source>
</reference>